<dbReference type="Gene3D" id="3.40.50.1820">
    <property type="entry name" value="alpha/beta hydrolase"/>
    <property type="match status" value="1"/>
</dbReference>
<organism evidence="2 3">
    <name type="scientific">Sulfitobacter marinus</name>
    <dbReference type="NCBI Taxonomy" id="394264"/>
    <lineage>
        <taxon>Bacteria</taxon>
        <taxon>Pseudomonadati</taxon>
        <taxon>Pseudomonadota</taxon>
        <taxon>Alphaproteobacteria</taxon>
        <taxon>Rhodobacterales</taxon>
        <taxon>Roseobacteraceae</taxon>
        <taxon>Sulfitobacter</taxon>
    </lineage>
</organism>
<dbReference type="AlphaFoldDB" id="A0A1I6PBA9"/>
<dbReference type="PANTHER" id="PTHR43433:SF1">
    <property type="entry name" value="BLL5160 PROTEIN"/>
    <property type="match status" value="1"/>
</dbReference>
<dbReference type="InterPro" id="IPR000073">
    <property type="entry name" value="AB_hydrolase_1"/>
</dbReference>
<dbReference type="PANTHER" id="PTHR43433">
    <property type="entry name" value="HYDROLASE, ALPHA/BETA FOLD FAMILY PROTEIN"/>
    <property type="match status" value="1"/>
</dbReference>
<dbReference type="Proteomes" id="UP000199239">
    <property type="component" value="Unassembled WGS sequence"/>
</dbReference>
<dbReference type="SUPFAM" id="SSF53474">
    <property type="entry name" value="alpha/beta-Hydrolases"/>
    <property type="match status" value="1"/>
</dbReference>
<name>A0A1I6PBA9_9RHOB</name>
<sequence length="283" mass="30043">MSLDINVPIETHFADVEGMQIAWRSQGQGRPLLMLNRFRASMADWDPELITALARTHRVITFDNAGVAASGGTVPDTLEGAADIAMKFANVIGQDRPHVLGWSMGGMIAQIIAAKYGDAIGGVVLAGTTPSFALEGTVPTPQEWLATATKEENTTEDMQFLFYADTEVSSSAGLSSLARIGQGNATAGAASKTTMQTVGAQGAATRKFFFGEDGAFKGLDNIRVPVFVANGDKDRAFAVENALALVRAIPDAQLAIYPDAGHAFLFQHAEQFSEDVTRFLSGL</sequence>
<accession>A0A1I6PBA9</accession>
<dbReference type="Pfam" id="PF00561">
    <property type="entry name" value="Abhydrolase_1"/>
    <property type="match status" value="1"/>
</dbReference>
<dbReference type="RefSeq" id="WP_093914403.1">
    <property type="nucleotide sequence ID" value="NZ_FPAJ01000001.1"/>
</dbReference>
<dbReference type="OrthoDB" id="9804723at2"/>
<keyword evidence="3" id="KW-1185">Reference proteome</keyword>
<reference evidence="3" key="1">
    <citation type="submission" date="2016-10" db="EMBL/GenBank/DDBJ databases">
        <authorList>
            <person name="Varghese N."/>
            <person name="Submissions S."/>
        </authorList>
    </citation>
    <scope>NUCLEOTIDE SEQUENCE [LARGE SCALE GENOMIC DNA]</scope>
    <source>
        <strain evidence="3">DSM 23422</strain>
    </source>
</reference>
<dbReference type="InterPro" id="IPR050471">
    <property type="entry name" value="AB_hydrolase"/>
</dbReference>
<evidence type="ECO:0000313" key="2">
    <source>
        <dbReference type="EMBL" id="SFS37487.1"/>
    </source>
</evidence>
<evidence type="ECO:0000259" key="1">
    <source>
        <dbReference type="Pfam" id="PF00561"/>
    </source>
</evidence>
<evidence type="ECO:0000313" key="3">
    <source>
        <dbReference type="Proteomes" id="UP000199239"/>
    </source>
</evidence>
<dbReference type="InterPro" id="IPR029058">
    <property type="entry name" value="AB_hydrolase_fold"/>
</dbReference>
<gene>
    <name evidence="2" type="ORF">SAMN04488040_0084</name>
</gene>
<feature type="domain" description="AB hydrolase-1" evidence="1">
    <location>
        <begin position="32"/>
        <end position="268"/>
    </location>
</feature>
<dbReference type="STRING" id="394264.SAMN04488040_0084"/>
<protein>
    <submittedName>
        <fullName evidence="2">Pimeloyl-ACP methyl ester carboxylesterase</fullName>
    </submittedName>
</protein>
<dbReference type="EMBL" id="FPAJ01000001">
    <property type="protein sequence ID" value="SFS37487.1"/>
    <property type="molecule type" value="Genomic_DNA"/>
</dbReference>
<proteinExistence type="predicted"/>